<protein>
    <submittedName>
        <fullName evidence="9">Monovalent cation/H+ antiporter complex subunit F</fullName>
    </submittedName>
</protein>
<dbReference type="InterPro" id="IPR007208">
    <property type="entry name" value="MrpF/PhaF-like"/>
</dbReference>
<dbReference type="PANTHER" id="PTHR34702:SF1">
    <property type="entry name" value="NA(+)_H(+) ANTIPORTER SUBUNIT F"/>
    <property type="match status" value="1"/>
</dbReference>
<proteinExistence type="inferred from homology"/>
<keyword evidence="3" id="KW-0813">Transport</keyword>
<feature type="transmembrane region" description="Helical" evidence="8">
    <location>
        <begin position="60"/>
        <end position="81"/>
    </location>
</feature>
<keyword evidence="7 8" id="KW-0472">Membrane</keyword>
<evidence type="ECO:0000256" key="7">
    <source>
        <dbReference type="ARBA" id="ARBA00023136"/>
    </source>
</evidence>
<keyword evidence="4" id="KW-1003">Cell membrane</keyword>
<evidence type="ECO:0000256" key="4">
    <source>
        <dbReference type="ARBA" id="ARBA00022475"/>
    </source>
</evidence>
<dbReference type="EMBL" id="BAAAQF010000034">
    <property type="protein sequence ID" value="GAA1694778.1"/>
    <property type="molecule type" value="Genomic_DNA"/>
</dbReference>
<evidence type="ECO:0000256" key="8">
    <source>
        <dbReference type="SAM" id="Phobius"/>
    </source>
</evidence>
<evidence type="ECO:0000256" key="5">
    <source>
        <dbReference type="ARBA" id="ARBA00022692"/>
    </source>
</evidence>
<dbReference type="PANTHER" id="PTHR34702">
    <property type="entry name" value="NA(+)/H(+) ANTIPORTER SUBUNIT F1"/>
    <property type="match status" value="1"/>
</dbReference>
<accession>A0ABN2HWJ7</accession>
<comment type="similarity">
    <text evidence="2">Belongs to the CPA3 antiporters (TC 2.A.63) subunit F family.</text>
</comment>
<gene>
    <name evidence="9" type="ORF">GCM10009830_48270</name>
</gene>
<evidence type="ECO:0000256" key="1">
    <source>
        <dbReference type="ARBA" id="ARBA00004651"/>
    </source>
</evidence>
<comment type="caution">
    <text evidence="9">The sequence shown here is derived from an EMBL/GenBank/DDBJ whole genome shotgun (WGS) entry which is preliminary data.</text>
</comment>
<dbReference type="Proteomes" id="UP001499851">
    <property type="component" value="Unassembled WGS sequence"/>
</dbReference>
<keyword evidence="5 8" id="KW-0812">Transmembrane</keyword>
<sequence length="87" mass="8979">MTVAAVAIAVLLTAACAMTLVRIVRGPTTLDRIVATDVLLAVTVTAIAAEAAFTRDPTALPVLVVVSLLGFTGAVSVARFVTKERQQ</sequence>
<keyword evidence="6 8" id="KW-1133">Transmembrane helix</keyword>
<feature type="transmembrane region" description="Helical" evidence="8">
    <location>
        <begin position="33"/>
        <end position="53"/>
    </location>
</feature>
<evidence type="ECO:0000256" key="6">
    <source>
        <dbReference type="ARBA" id="ARBA00022989"/>
    </source>
</evidence>
<dbReference type="Pfam" id="PF04066">
    <property type="entry name" value="MrpF_PhaF"/>
    <property type="match status" value="1"/>
</dbReference>
<name>A0ABN2HWJ7_9ACTN</name>
<dbReference type="RefSeq" id="WP_344492457.1">
    <property type="nucleotide sequence ID" value="NZ_BAAAQF010000034.1"/>
</dbReference>
<evidence type="ECO:0000313" key="10">
    <source>
        <dbReference type="Proteomes" id="UP001499851"/>
    </source>
</evidence>
<reference evidence="9 10" key="1">
    <citation type="journal article" date="2019" name="Int. J. Syst. Evol. Microbiol.">
        <title>The Global Catalogue of Microorganisms (GCM) 10K type strain sequencing project: providing services to taxonomists for standard genome sequencing and annotation.</title>
        <authorList>
            <consortium name="The Broad Institute Genomics Platform"/>
            <consortium name="The Broad Institute Genome Sequencing Center for Infectious Disease"/>
            <person name="Wu L."/>
            <person name="Ma J."/>
        </authorList>
    </citation>
    <scope>NUCLEOTIDE SEQUENCE [LARGE SCALE GENOMIC DNA]</scope>
    <source>
        <strain evidence="9 10">JCM 16001</strain>
    </source>
</reference>
<evidence type="ECO:0000313" key="9">
    <source>
        <dbReference type="EMBL" id="GAA1694778.1"/>
    </source>
</evidence>
<keyword evidence="10" id="KW-1185">Reference proteome</keyword>
<organism evidence="9 10">
    <name type="scientific">Glycomyces endophyticus</name>
    <dbReference type="NCBI Taxonomy" id="480996"/>
    <lineage>
        <taxon>Bacteria</taxon>
        <taxon>Bacillati</taxon>
        <taxon>Actinomycetota</taxon>
        <taxon>Actinomycetes</taxon>
        <taxon>Glycomycetales</taxon>
        <taxon>Glycomycetaceae</taxon>
        <taxon>Glycomyces</taxon>
    </lineage>
</organism>
<comment type="subcellular location">
    <subcellularLocation>
        <location evidence="1">Cell membrane</location>
        <topology evidence="1">Multi-pass membrane protein</topology>
    </subcellularLocation>
</comment>
<evidence type="ECO:0000256" key="2">
    <source>
        <dbReference type="ARBA" id="ARBA00009212"/>
    </source>
</evidence>
<evidence type="ECO:0000256" key="3">
    <source>
        <dbReference type="ARBA" id="ARBA00022448"/>
    </source>
</evidence>